<dbReference type="ESTHER" id="clams-b0rdd7">
    <property type="family name" value="6_AlphaBeta_hydrolase"/>
</dbReference>
<protein>
    <submittedName>
        <fullName evidence="2">Hydrolase</fullName>
    </submittedName>
</protein>
<dbReference type="AlphaFoldDB" id="B0RDD7"/>
<dbReference type="PRINTS" id="PR00111">
    <property type="entry name" value="ABHYDROLASE"/>
</dbReference>
<dbReference type="PRINTS" id="PR00412">
    <property type="entry name" value="EPOXHYDRLASE"/>
</dbReference>
<dbReference type="Gene3D" id="3.40.50.1820">
    <property type="entry name" value="alpha/beta hydrolase"/>
    <property type="match status" value="1"/>
</dbReference>
<dbReference type="Proteomes" id="UP000001318">
    <property type="component" value="Chromosome"/>
</dbReference>
<reference evidence="2 3" key="1">
    <citation type="journal article" date="2008" name="J. Bacteriol.">
        <title>Genome of the actinomycete plant pathogen Clavibacter michiganensis subsp. sepedonicus suggests recent niche adaptation.</title>
        <authorList>
            <person name="Bentley S.D."/>
            <person name="Corton C."/>
            <person name="Brown S.E."/>
            <person name="Barron A."/>
            <person name="Clark L."/>
            <person name="Doggett J."/>
            <person name="Harris B."/>
            <person name="Ormond D."/>
            <person name="Quail M.A."/>
            <person name="May G."/>
            <person name="Francis D."/>
            <person name="Knudson D."/>
            <person name="Parkhill J."/>
            <person name="Ishimaru C.A."/>
        </authorList>
    </citation>
    <scope>NUCLEOTIDE SEQUENCE [LARGE SCALE GENOMIC DNA]</scope>
    <source>
        <strain evidence="3">ATCC 33113 / DSM 20744 / JCM 9667 / LMG 2889 / ICMP 2535 / C-1</strain>
    </source>
</reference>
<dbReference type="KEGG" id="cms:CMS1788"/>
<dbReference type="eggNOG" id="COG2267">
    <property type="taxonomic scope" value="Bacteria"/>
</dbReference>
<dbReference type="InterPro" id="IPR000639">
    <property type="entry name" value="Epox_hydrolase-like"/>
</dbReference>
<keyword evidence="3" id="KW-1185">Reference proteome</keyword>
<dbReference type="InterPro" id="IPR000073">
    <property type="entry name" value="AB_hydrolase_1"/>
</dbReference>
<keyword evidence="2" id="KW-0378">Hydrolase</keyword>
<dbReference type="STRING" id="31964.CMS1788"/>
<proteinExistence type="predicted"/>
<feature type="region of interest" description="Disordered" evidence="1">
    <location>
        <begin position="1"/>
        <end position="33"/>
    </location>
</feature>
<dbReference type="PANTHER" id="PTHR43689:SF8">
    <property type="entry name" value="ALPHA_BETA-HYDROLASES SUPERFAMILY PROTEIN"/>
    <property type="match status" value="1"/>
</dbReference>
<gene>
    <name evidence="2" type="ordered locus">CMS1788</name>
</gene>
<dbReference type="InterPro" id="IPR029058">
    <property type="entry name" value="AB_hydrolase_fold"/>
</dbReference>
<organism evidence="2 3">
    <name type="scientific">Clavibacter sepedonicus</name>
    <name type="common">Clavibacter michiganensis subsp. sepedonicus</name>
    <dbReference type="NCBI Taxonomy" id="31964"/>
    <lineage>
        <taxon>Bacteria</taxon>
        <taxon>Bacillati</taxon>
        <taxon>Actinomycetota</taxon>
        <taxon>Actinomycetes</taxon>
        <taxon>Micrococcales</taxon>
        <taxon>Microbacteriaceae</taxon>
        <taxon>Clavibacter</taxon>
    </lineage>
</organism>
<dbReference type="GO" id="GO:0016787">
    <property type="term" value="F:hydrolase activity"/>
    <property type="evidence" value="ECO:0007669"/>
    <property type="project" value="UniProtKB-KW"/>
</dbReference>
<evidence type="ECO:0000313" key="3">
    <source>
        <dbReference type="Proteomes" id="UP000001318"/>
    </source>
</evidence>
<dbReference type="Pfam" id="PF00561">
    <property type="entry name" value="Abhydrolase_1"/>
    <property type="match status" value="1"/>
</dbReference>
<accession>B0RDD7</accession>
<dbReference type="EMBL" id="AM849034">
    <property type="protein sequence ID" value="CAQ01893.1"/>
    <property type="molecule type" value="Genomic_DNA"/>
</dbReference>
<dbReference type="PANTHER" id="PTHR43689">
    <property type="entry name" value="HYDROLASE"/>
    <property type="match status" value="1"/>
</dbReference>
<dbReference type="GeneID" id="29470221"/>
<evidence type="ECO:0000313" key="2">
    <source>
        <dbReference type="EMBL" id="CAQ01893.1"/>
    </source>
</evidence>
<dbReference type="RefSeq" id="WP_012299135.1">
    <property type="nucleotide sequence ID" value="NC_010407.1"/>
</dbReference>
<sequence>MRVPVPSSPRPLLRRAGRAAGDDAGRTARRSRGAADGYIPYELDPDPHDSGLVAGVTVTGLGMVRHHHAPGRRTRTATVLLHGAAGSWTTWTPALRAARDAGAPLEDVVAVDLPGWGGSPIAVPDDELTADSVVESVMRVVDDLGYDGCRVVGHSMGGFLALHLAVRQPVRVRSVALVSRTLYAVMRSATHPIRRFDVLPGFSTMLGSIHVTRLLGAPMLAFVRVLQRTGLLRQLTRPLFAHGGRVGGSVIAALADEVRPRGFLRATEIAVAYPAAELWPRITCPVTAVQGGSDVFVAPDDLVRLDRDVPCASHAVIADAGHFAHVERPAETLRALGLLP</sequence>
<dbReference type="SUPFAM" id="SSF53474">
    <property type="entry name" value="alpha/beta-Hydrolases"/>
    <property type="match status" value="1"/>
</dbReference>
<evidence type="ECO:0000256" key="1">
    <source>
        <dbReference type="SAM" id="MobiDB-lite"/>
    </source>
</evidence>
<dbReference type="HOGENOM" id="CLU_870689_0_0_11"/>
<name>B0RDD7_CLASE</name>